<comment type="function">
    <text evidence="8">Mediates influx of magnesium ions.</text>
</comment>
<organism evidence="9 10">
    <name type="scientific">Chromobacterium alticapitis</name>
    <dbReference type="NCBI Taxonomy" id="2073169"/>
    <lineage>
        <taxon>Bacteria</taxon>
        <taxon>Pseudomonadati</taxon>
        <taxon>Pseudomonadota</taxon>
        <taxon>Betaproteobacteria</taxon>
        <taxon>Neisseriales</taxon>
        <taxon>Chromobacteriaceae</taxon>
        <taxon>Chromobacterium</taxon>
    </lineage>
</organism>
<evidence type="ECO:0000313" key="10">
    <source>
        <dbReference type="Proteomes" id="UP000237082"/>
    </source>
</evidence>
<name>A0A2S5DB62_9NEIS</name>
<accession>A0A2S5DB62</accession>
<dbReference type="GO" id="GO:0015087">
    <property type="term" value="F:cobalt ion transmembrane transporter activity"/>
    <property type="evidence" value="ECO:0007669"/>
    <property type="project" value="UniProtKB-UniRule"/>
</dbReference>
<dbReference type="GO" id="GO:0015095">
    <property type="term" value="F:magnesium ion transmembrane transporter activity"/>
    <property type="evidence" value="ECO:0007669"/>
    <property type="project" value="UniProtKB-UniRule"/>
</dbReference>
<keyword evidence="3 8" id="KW-0813">Transport</keyword>
<dbReference type="SUPFAM" id="SSF143865">
    <property type="entry name" value="CorA soluble domain-like"/>
    <property type="match status" value="1"/>
</dbReference>
<feature type="transmembrane region" description="Helical" evidence="8">
    <location>
        <begin position="297"/>
        <end position="317"/>
    </location>
</feature>
<reference evidence="10" key="1">
    <citation type="submission" date="2018-02" db="EMBL/GenBank/DDBJ databases">
        <authorList>
            <person name="O'Hara-Hanley K."/>
            <person name="Soby S."/>
        </authorList>
    </citation>
    <scope>NUCLEOTIDE SEQUENCE [LARGE SCALE GENOMIC DNA]</scope>
    <source>
        <strain evidence="10">MWU14-2602</strain>
    </source>
</reference>
<dbReference type="FunFam" id="1.20.58.340:FF:000012">
    <property type="entry name" value="Magnesium transport protein CorA"/>
    <property type="match status" value="1"/>
</dbReference>
<gene>
    <name evidence="8 9" type="primary">corA</name>
    <name evidence="9" type="ORF">C2I19_19560</name>
</gene>
<dbReference type="OrthoDB" id="9803416at2"/>
<dbReference type="InterPro" id="IPR004488">
    <property type="entry name" value="Mg/Co-transport_prot_CorA"/>
</dbReference>
<evidence type="ECO:0000256" key="7">
    <source>
        <dbReference type="ARBA" id="ARBA00023136"/>
    </source>
</evidence>
<dbReference type="Proteomes" id="UP000237082">
    <property type="component" value="Unassembled WGS sequence"/>
</dbReference>
<dbReference type="GO" id="GO:0005886">
    <property type="term" value="C:plasma membrane"/>
    <property type="evidence" value="ECO:0007669"/>
    <property type="project" value="UniProtKB-SubCell"/>
</dbReference>
<sequence>MRHQTLKHKIPTLGEAPGALIPEGAAKHGQVSVSLFDYNAAALTETVFNDLERALAHRCGDGVSWFNVYGLRDAAAMRRIGERFGLHPLVLEDILSARQRPKVEDYDDYLFIAARVFDYPAGGGRLQSDQIYLVIGDGFVLTFQERPTGVFEAVRERLRHPRGQIRRKGADYLAYSLLDAVIDDYLAVLSQFNEKVEATDGKLMSGGEQGVLRQIQRLKRDCLKLRRALLPLREMLLALNRNERERFAAETLVYLRDAYDHTIHVLESLEMSREMVGDMLDLYLSTQSHRLNLQMRVLTVITMIFMPLTLIAGIYGMNFENMPELKWRYGYYVVLLAMGSISAGMGWWFWKRRWI</sequence>
<comment type="similarity">
    <text evidence="2 8">Belongs to the CorA metal ion transporter (MIT) (TC 1.A.35) family.</text>
</comment>
<dbReference type="GO" id="GO:0050897">
    <property type="term" value="F:cobalt ion binding"/>
    <property type="evidence" value="ECO:0007669"/>
    <property type="project" value="TreeGrafter"/>
</dbReference>
<dbReference type="InterPro" id="IPR045861">
    <property type="entry name" value="CorA_cytoplasmic_dom"/>
</dbReference>
<comment type="caution">
    <text evidence="9">The sequence shown here is derived from an EMBL/GenBank/DDBJ whole genome shotgun (WGS) entry which is preliminary data.</text>
</comment>
<evidence type="ECO:0000256" key="6">
    <source>
        <dbReference type="ARBA" id="ARBA00022989"/>
    </source>
</evidence>
<evidence type="ECO:0000256" key="8">
    <source>
        <dbReference type="RuleBase" id="RU362010"/>
    </source>
</evidence>
<comment type="subcellular location">
    <subcellularLocation>
        <location evidence="1">Cell membrane</location>
        <topology evidence="1">Multi-pass membrane protein</topology>
    </subcellularLocation>
    <subcellularLocation>
        <location evidence="8">Membrane</location>
        <topology evidence="8">Multi-pass membrane protein</topology>
    </subcellularLocation>
</comment>
<keyword evidence="8" id="KW-0460">Magnesium</keyword>
<dbReference type="PANTHER" id="PTHR46494">
    <property type="entry name" value="CORA FAMILY METAL ION TRANSPORTER (EUROFUNG)"/>
    <property type="match status" value="1"/>
</dbReference>
<dbReference type="PANTHER" id="PTHR46494:SF1">
    <property type="entry name" value="CORA FAMILY METAL ION TRANSPORTER (EUROFUNG)"/>
    <property type="match status" value="1"/>
</dbReference>
<proteinExistence type="inferred from homology"/>
<dbReference type="SUPFAM" id="SSF144083">
    <property type="entry name" value="Magnesium transport protein CorA, transmembrane region"/>
    <property type="match status" value="1"/>
</dbReference>
<dbReference type="Gene3D" id="3.30.460.20">
    <property type="entry name" value="CorA soluble domain-like"/>
    <property type="match status" value="1"/>
</dbReference>
<evidence type="ECO:0000313" key="9">
    <source>
        <dbReference type="EMBL" id="POZ60303.1"/>
    </source>
</evidence>
<dbReference type="CDD" id="cd12828">
    <property type="entry name" value="TmCorA-like_1"/>
    <property type="match status" value="1"/>
</dbReference>
<dbReference type="InterPro" id="IPR045863">
    <property type="entry name" value="CorA_TM1_TM2"/>
</dbReference>
<dbReference type="GO" id="GO:0000287">
    <property type="term" value="F:magnesium ion binding"/>
    <property type="evidence" value="ECO:0007669"/>
    <property type="project" value="TreeGrafter"/>
</dbReference>
<keyword evidence="6 8" id="KW-1133">Transmembrane helix</keyword>
<dbReference type="InterPro" id="IPR002523">
    <property type="entry name" value="MgTranspt_CorA/ZnTranspt_ZntB"/>
</dbReference>
<dbReference type="RefSeq" id="WP_103904286.1">
    <property type="nucleotide sequence ID" value="NZ_PQWB01000140.1"/>
</dbReference>
<evidence type="ECO:0000256" key="1">
    <source>
        <dbReference type="ARBA" id="ARBA00004651"/>
    </source>
</evidence>
<dbReference type="Gene3D" id="1.20.58.340">
    <property type="entry name" value="Magnesium transport protein CorA, transmembrane region"/>
    <property type="match status" value="2"/>
</dbReference>
<feature type="transmembrane region" description="Helical" evidence="8">
    <location>
        <begin position="329"/>
        <end position="350"/>
    </location>
</feature>
<dbReference type="EMBL" id="PQWB01000140">
    <property type="protein sequence ID" value="POZ60303.1"/>
    <property type="molecule type" value="Genomic_DNA"/>
</dbReference>
<evidence type="ECO:0000256" key="4">
    <source>
        <dbReference type="ARBA" id="ARBA00022475"/>
    </source>
</evidence>
<dbReference type="AlphaFoldDB" id="A0A2S5DB62"/>
<keyword evidence="5 8" id="KW-0812">Transmembrane</keyword>
<keyword evidence="4 8" id="KW-1003">Cell membrane</keyword>
<evidence type="ECO:0000256" key="2">
    <source>
        <dbReference type="ARBA" id="ARBA00009765"/>
    </source>
</evidence>
<evidence type="ECO:0000256" key="3">
    <source>
        <dbReference type="ARBA" id="ARBA00022448"/>
    </source>
</evidence>
<dbReference type="Pfam" id="PF01544">
    <property type="entry name" value="CorA"/>
    <property type="match status" value="1"/>
</dbReference>
<protein>
    <recommendedName>
        <fullName evidence="8">Magnesium transport protein CorA</fullName>
    </recommendedName>
</protein>
<keyword evidence="8" id="KW-0406">Ion transport</keyword>
<dbReference type="NCBIfam" id="TIGR00383">
    <property type="entry name" value="corA"/>
    <property type="match status" value="1"/>
</dbReference>
<keyword evidence="7 8" id="KW-0472">Membrane</keyword>
<keyword evidence="10" id="KW-1185">Reference proteome</keyword>
<evidence type="ECO:0000256" key="5">
    <source>
        <dbReference type="ARBA" id="ARBA00022692"/>
    </source>
</evidence>